<feature type="domain" description="NERD" evidence="1">
    <location>
        <begin position="6"/>
        <end position="104"/>
    </location>
</feature>
<dbReference type="AlphaFoldDB" id="A0A846LKZ3"/>
<proteinExistence type="predicted"/>
<gene>
    <name evidence="2" type="ORF">FB380_002722</name>
</gene>
<organism evidence="2 3">
    <name type="scientific">Modestobacter marinus</name>
    <dbReference type="NCBI Taxonomy" id="477641"/>
    <lineage>
        <taxon>Bacteria</taxon>
        <taxon>Bacillati</taxon>
        <taxon>Actinomycetota</taxon>
        <taxon>Actinomycetes</taxon>
        <taxon>Geodermatophilales</taxon>
        <taxon>Geodermatophilaceae</taxon>
        <taxon>Modestobacter</taxon>
    </lineage>
</organism>
<reference evidence="2 3" key="1">
    <citation type="submission" date="2020-02" db="EMBL/GenBank/DDBJ databases">
        <title>Sequencing the genomes of 1000 actinobacteria strains.</title>
        <authorList>
            <person name="Klenk H.-P."/>
        </authorList>
    </citation>
    <scope>NUCLEOTIDE SEQUENCE [LARGE SCALE GENOMIC DNA]</scope>
    <source>
        <strain evidence="2 3">DSM 45201</strain>
    </source>
</reference>
<dbReference type="Proteomes" id="UP000552836">
    <property type="component" value="Unassembled WGS sequence"/>
</dbReference>
<evidence type="ECO:0000313" key="2">
    <source>
        <dbReference type="EMBL" id="NIH68276.1"/>
    </source>
</evidence>
<dbReference type="InterPro" id="IPR011528">
    <property type="entry name" value="NERD"/>
</dbReference>
<comment type="caution">
    <text evidence="2">The sequence shown here is derived from an EMBL/GenBank/DDBJ whole genome shotgun (WGS) entry which is preliminary data.</text>
</comment>
<dbReference type="RefSeq" id="WP_166755511.1">
    <property type="nucleotide sequence ID" value="NZ_JAAMPA010000001.1"/>
</dbReference>
<protein>
    <recommendedName>
        <fullName evidence="1">NERD domain-containing protein</fullName>
    </recommendedName>
</protein>
<dbReference type="EMBL" id="JAAMPA010000001">
    <property type="protein sequence ID" value="NIH68276.1"/>
    <property type="molecule type" value="Genomic_DNA"/>
</dbReference>
<accession>A0A846LKZ3</accession>
<evidence type="ECO:0000259" key="1">
    <source>
        <dbReference type="Pfam" id="PF08378"/>
    </source>
</evidence>
<dbReference type="InterPro" id="IPR011335">
    <property type="entry name" value="Restrct_endonuc-II-like"/>
</dbReference>
<evidence type="ECO:0000313" key="3">
    <source>
        <dbReference type="Proteomes" id="UP000552836"/>
    </source>
</evidence>
<sequence>MQQSRAVAEIRVARYLARRCGPGVDLLFNRRLSARGRDGDIDVLAVAQNGVHIIDVKRYKGAAVRVRRTGGLVRPVDEQLLIRGRNHSKLLGSVGRQERVVRSLLDQLPDGGLVRVDASMCFVDADLPWTTERVAGVALLSPKGVARRLNKPGPLDAETRGQLLRHLAGHLPPA</sequence>
<dbReference type="Pfam" id="PF08378">
    <property type="entry name" value="NERD"/>
    <property type="match status" value="1"/>
</dbReference>
<dbReference type="SUPFAM" id="SSF52980">
    <property type="entry name" value="Restriction endonuclease-like"/>
    <property type="match status" value="1"/>
</dbReference>
<name>A0A846LKZ3_9ACTN</name>